<dbReference type="Gene3D" id="1.25.40.10">
    <property type="entry name" value="Tetratricopeptide repeat domain"/>
    <property type="match status" value="1"/>
</dbReference>
<dbReference type="Pfam" id="PF25872">
    <property type="entry name" value="HTH_77"/>
    <property type="match status" value="1"/>
</dbReference>
<dbReference type="InterPro" id="IPR019734">
    <property type="entry name" value="TPR_rpt"/>
</dbReference>
<evidence type="ECO:0000313" key="2">
    <source>
        <dbReference type="EMBL" id="CAA9588476.1"/>
    </source>
</evidence>
<dbReference type="EMBL" id="CADCWM010001109">
    <property type="protein sequence ID" value="CAA9588476.1"/>
    <property type="molecule type" value="Genomic_DNA"/>
</dbReference>
<gene>
    <name evidence="2" type="ORF">AVDCRST_MAG88-4395</name>
</gene>
<reference evidence="2" key="1">
    <citation type="submission" date="2020-02" db="EMBL/GenBank/DDBJ databases">
        <authorList>
            <person name="Meier V. D."/>
        </authorList>
    </citation>
    <scope>NUCLEOTIDE SEQUENCE</scope>
    <source>
        <strain evidence="2">AVDCRST_MAG88</strain>
    </source>
</reference>
<accession>A0A6J4VXH9</accession>
<feature type="domain" description="Winged helix-turn-helix" evidence="1">
    <location>
        <begin position="223"/>
        <end position="297"/>
    </location>
</feature>
<name>A0A6J4VXH9_9BACT</name>
<evidence type="ECO:0000259" key="1">
    <source>
        <dbReference type="Pfam" id="PF25872"/>
    </source>
</evidence>
<sequence length="633" mass="67869">VRAATELGREFPGGTWFLPFAPVRDPALVGSTILHALGVVEHGRRPALDALRTVVQERRLLLVLDNLEHLLAAAAPLAELLAACPNLVVLATSRIRLNLSDEHEHRVSPLVLPSHSRDDRPLALAETVGGSEAVQLFVARARAVDGAFRLTDENAAAVASICAGVDGLPLAIELVAAQLRHFPPAALAARMARRLPLLTGGVRDHPERHRTMAGAIAWSHDLLSPDEQVLFRRLSVFVDGCTLEAAETVAGLSPPSSVLGMVASLVDHQLLGRVDWPHGESRFAMLETIREFAGERLEESGEREDIRRRHAAQILVLADRYEYAELLPDGDRVLALLEAEHSNLRAALGWFRDEGAAGPFLRLAAALGHFWSGQGHYQEGRHWLERALRHGADAPAADRAKALVALGVIQLYLGMHREAESHLTEGLAGCQDHGDPFNAALALVGLGGLATLERDLARGTAFLEEGLATLQAVTDRRLAGIFEGRALNNLAVVARARGDHALADERLREALRRMRDAGYTAGTIEALGDLGDVARDRGDHAGALALYREALGLGRARPGTRQVTDVIEAVGVVAVAAGQVERGARLLGAAAAMRERTGLRYRVAENLVALERAVTAARAALDGSTFEVAWAAG</sequence>
<dbReference type="AlphaFoldDB" id="A0A6J4VXH9"/>
<dbReference type="InterPro" id="IPR027417">
    <property type="entry name" value="P-loop_NTPase"/>
</dbReference>
<organism evidence="2">
    <name type="scientific">uncultured Thermomicrobiales bacterium</name>
    <dbReference type="NCBI Taxonomy" id="1645740"/>
    <lineage>
        <taxon>Bacteria</taxon>
        <taxon>Pseudomonadati</taxon>
        <taxon>Thermomicrobiota</taxon>
        <taxon>Thermomicrobia</taxon>
        <taxon>Thermomicrobiales</taxon>
        <taxon>environmental samples</taxon>
    </lineage>
</organism>
<dbReference type="PANTHER" id="PTHR47691">
    <property type="entry name" value="REGULATOR-RELATED"/>
    <property type="match status" value="1"/>
</dbReference>
<dbReference type="InterPro" id="IPR058852">
    <property type="entry name" value="HTH_77"/>
</dbReference>
<dbReference type="PANTHER" id="PTHR47691:SF3">
    <property type="entry name" value="HTH-TYPE TRANSCRIPTIONAL REGULATOR RV0890C-RELATED"/>
    <property type="match status" value="1"/>
</dbReference>
<dbReference type="SUPFAM" id="SSF52540">
    <property type="entry name" value="P-loop containing nucleoside triphosphate hydrolases"/>
    <property type="match status" value="1"/>
</dbReference>
<proteinExistence type="predicted"/>
<dbReference type="SUPFAM" id="SSF48452">
    <property type="entry name" value="TPR-like"/>
    <property type="match status" value="1"/>
</dbReference>
<feature type="non-terminal residue" evidence="2">
    <location>
        <position position="1"/>
    </location>
</feature>
<dbReference type="Pfam" id="PF13424">
    <property type="entry name" value="TPR_12"/>
    <property type="match status" value="1"/>
</dbReference>
<dbReference type="InterPro" id="IPR011990">
    <property type="entry name" value="TPR-like_helical_dom_sf"/>
</dbReference>
<protein>
    <submittedName>
        <fullName evidence="2">Transcriptional regulator, AfsR family</fullName>
    </submittedName>
</protein>
<dbReference type="SMART" id="SM00028">
    <property type="entry name" value="TPR"/>
    <property type="match status" value="3"/>
</dbReference>